<accession>A0A4Z2HLH8</accession>
<keyword evidence="3" id="KW-1185">Reference proteome</keyword>
<proteinExistence type="predicted"/>
<evidence type="ECO:0000313" key="3">
    <source>
        <dbReference type="Proteomes" id="UP000314294"/>
    </source>
</evidence>
<feature type="signal peptide" evidence="1">
    <location>
        <begin position="1"/>
        <end position="17"/>
    </location>
</feature>
<reference evidence="2 3" key="1">
    <citation type="submission" date="2019-03" db="EMBL/GenBank/DDBJ databases">
        <title>First draft genome of Liparis tanakae, snailfish: a comprehensive survey of snailfish specific genes.</title>
        <authorList>
            <person name="Kim W."/>
            <person name="Song I."/>
            <person name="Jeong J.-H."/>
            <person name="Kim D."/>
            <person name="Kim S."/>
            <person name="Ryu S."/>
            <person name="Song J.Y."/>
            <person name="Lee S.K."/>
        </authorList>
    </citation>
    <scope>NUCLEOTIDE SEQUENCE [LARGE SCALE GENOMIC DNA]</scope>
    <source>
        <tissue evidence="2">Muscle</tissue>
    </source>
</reference>
<dbReference type="EMBL" id="SRLO01000214">
    <property type="protein sequence ID" value="TNN66759.1"/>
    <property type="molecule type" value="Genomic_DNA"/>
</dbReference>
<feature type="chain" id="PRO_5021366851" description="Secreted protein" evidence="1">
    <location>
        <begin position="18"/>
        <end position="146"/>
    </location>
</feature>
<evidence type="ECO:0000256" key="1">
    <source>
        <dbReference type="SAM" id="SignalP"/>
    </source>
</evidence>
<name>A0A4Z2HLH8_9TELE</name>
<sequence length="146" mass="16196">MCPRCIWPMVICCWADGMVPMLSDSVPMEPERMTPGSATEPCSTRPTRLNCCWRMVDLQADKTGKEPEHITRQQIGDGVPSSGLECLQRVKLLGDAAHLFTVVRGHSCTTSLVFSSTLNTDSLVMPRSRGTSLFLLFIFSCRNTLK</sequence>
<protein>
    <recommendedName>
        <fullName evidence="4">Secreted protein</fullName>
    </recommendedName>
</protein>
<dbReference type="AlphaFoldDB" id="A0A4Z2HLH8"/>
<organism evidence="2 3">
    <name type="scientific">Liparis tanakae</name>
    <name type="common">Tanaka's snailfish</name>
    <dbReference type="NCBI Taxonomy" id="230148"/>
    <lineage>
        <taxon>Eukaryota</taxon>
        <taxon>Metazoa</taxon>
        <taxon>Chordata</taxon>
        <taxon>Craniata</taxon>
        <taxon>Vertebrata</taxon>
        <taxon>Euteleostomi</taxon>
        <taxon>Actinopterygii</taxon>
        <taxon>Neopterygii</taxon>
        <taxon>Teleostei</taxon>
        <taxon>Neoteleostei</taxon>
        <taxon>Acanthomorphata</taxon>
        <taxon>Eupercaria</taxon>
        <taxon>Perciformes</taxon>
        <taxon>Cottioidei</taxon>
        <taxon>Cottales</taxon>
        <taxon>Liparidae</taxon>
        <taxon>Liparis</taxon>
    </lineage>
</organism>
<dbReference type="Proteomes" id="UP000314294">
    <property type="component" value="Unassembled WGS sequence"/>
</dbReference>
<gene>
    <name evidence="2" type="ORF">EYF80_023001</name>
</gene>
<keyword evidence="1" id="KW-0732">Signal</keyword>
<evidence type="ECO:0008006" key="4">
    <source>
        <dbReference type="Google" id="ProtNLM"/>
    </source>
</evidence>
<evidence type="ECO:0000313" key="2">
    <source>
        <dbReference type="EMBL" id="TNN66759.1"/>
    </source>
</evidence>
<comment type="caution">
    <text evidence="2">The sequence shown here is derived from an EMBL/GenBank/DDBJ whole genome shotgun (WGS) entry which is preliminary data.</text>
</comment>